<reference evidence="3 6" key="2">
    <citation type="submission" date="2018-10" db="EMBL/GenBank/DDBJ databases">
        <title>Genomic Encyclopedia of Type Strains, Phase IV (KMG-IV): sequencing the most valuable type-strain genomes for metagenomic binning, comparative biology and taxonomic classification.</title>
        <authorList>
            <person name="Goeker M."/>
        </authorList>
    </citation>
    <scope>NUCLEOTIDE SEQUENCE [LARGE SCALE GENOMIC DNA]</scope>
    <source>
        <strain evidence="3 6">DSM 5079</strain>
    </source>
</reference>
<dbReference type="Gene3D" id="2.10.109.10">
    <property type="entry name" value="Umud Fragment, subunit A"/>
    <property type="match status" value="1"/>
</dbReference>
<evidence type="ECO:0000313" key="5">
    <source>
        <dbReference type="Proteomes" id="UP000251313"/>
    </source>
</evidence>
<dbReference type="GO" id="GO:0051259">
    <property type="term" value="P:protein complex oligomerization"/>
    <property type="evidence" value="ECO:0007669"/>
    <property type="project" value="InterPro"/>
</dbReference>
<protein>
    <submittedName>
        <fullName evidence="4">Bacteriophage CI repressor helix-turn-helix domain</fullName>
    </submittedName>
    <submittedName>
        <fullName evidence="3">Bacteriophage CI repressor-like protein</fullName>
    </submittedName>
</protein>
<reference evidence="4 5" key="1">
    <citation type="submission" date="2018-06" db="EMBL/GenBank/DDBJ databases">
        <authorList>
            <consortium name="Pathogen Informatics"/>
            <person name="Doyle S."/>
        </authorList>
    </citation>
    <scope>NUCLEOTIDE SEQUENCE [LARGE SCALE GENOMIC DNA]</scope>
    <source>
        <strain evidence="4 5">NCTC11967</strain>
    </source>
</reference>
<feature type="domain" description="Bacteriophage CI repressor C-terminal" evidence="2">
    <location>
        <begin position="175"/>
        <end position="268"/>
    </location>
</feature>
<dbReference type="InterPro" id="IPR010744">
    <property type="entry name" value="Phage_CI_N"/>
</dbReference>
<comment type="caution">
    <text evidence="4">The sequence shown here is derived from an EMBL/GenBank/DDBJ whole genome shotgun (WGS) entry which is preliminary data.</text>
</comment>
<evidence type="ECO:0000259" key="2">
    <source>
        <dbReference type="Pfam" id="PF16452"/>
    </source>
</evidence>
<dbReference type="EMBL" id="UAVL01000007">
    <property type="protein sequence ID" value="SQA62684.1"/>
    <property type="molecule type" value="Genomic_DNA"/>
</dbReference>
<evidence type="ECO:0000259" key="1">
    <source>
        <dbReference type="Pfam" id="PF07022"/>
    </source>
</evidence>
<keyword evidence="6" id="KW-1185">Reference proteome</keyword>
<dbReference type="CDD" id="cd00093">
    <property type="entry name" value="HTH_XRE"/>
    <property type="match status" value="1"/>
</dbReference>
<dbReference type="Pfam" id="PF16452">
    <property type="entry name" value="Phage_CI_C"/>
    <property type="match status" value="1"/>
</dbReference>
<evidence type="ECO:0000313" key="4">
    <source>
        <dbReference type="EMBL" id="SQA62684.1"/>
    </source>
</evidence>
<dbReference type="GeneID" id="66904339"/>
<accession>A0AB38FUN6</accession>
<dbReference type="EMBL" id="RBIZ01000004">
    <property type="protein sequence ID" value="RKR54183.1"/>
    <property type="molecule type" value="Genomic_DNA"/>
</dbReference>
<dbReference type="InterPro" id="IPR001387">
    <property type="entry name" value="Cro/C1-type_HTH"/>
</dbReference>
<dbReference type="RefSeq" id="WP_038255035.1">
    <property type="nucleotide sequence ID" value="NZ_DAMADI010000011.1"/>
</dbReference>
<feature type="domain" description="Bacteriophage CI repressor N-terminal" evidence="1">
    <location>
        <begin position="10"/>
        <end position="70"/>
    </location>
</feature>
<name>A0AB38FUN6_9ENTR</name>
<dbReference type="GO" id="GO:0003677">
    <property type="term" value="F:DNA binding"/>
    <property type="evidence" value="ECO:0007669"/>
    <property type="project" value="InterPro"/>
</dbReference>
<evidence type="ECO:0000313" key="3">
    <source>
        <dbReference type="EMBL" id="RKR54183.1"/>
    </source>
</evidence>
<evidence type="ECO:0000313" key="6">
    <source>
        <dbReference type="Proteomes" id="UP000267341"/>
    </source>
</evidence>
<dbReference type="Gene3D" id="1.10.260.40">
    <property type="entry name" value="lambda repressor-like DNA-binding domains"/>
    <property type="match status" value="2"/>
</dbReference>
<dbReference type="Proteomes" id="UP000267341">
    <property type="component" value="Unassembled WGS sequence"/>
</dbReference>
<dbReference type="AlphaFoldDB" id="A0AB38FUN6"/>
<gene>
    <name evidence="3" type="ORF">C7387_2328</name>
    <name evidence="4" type="ORF">NCTC11967_01688</name>
</gene>
<dbReference type="Proteomes" id="UP000251313">
    <property type="component" value="Unassembled WGS sequence"/>
</dbReference>
<proteinExistence type="predicted"/>
<dbReference type="InterPro" id="IPR032499">
    <property type="entry name" value="Phage_CI_C"/>
</dbReference>
<organism evidence="4 5">
    <name type="scientific">Yokenella regensburgei</name>
    <dbReference type="NCBI Taxonomy" id="158877"/>
    <lineage>
        <taxon>Bacteria</taxon>
        <taxon>Pseudomonadati</taxon>
        <taxon>Pseudomonadota</taxon>
        <taxon>Gammaproteobacteria</taxon>
        <taxon>Enterobacterales</taxon>
        <taxon>Enterobacteriaceae</taxon>
        <taxon>Yokenella</taxon>
    </lineage>
</organism>
<sequence>MSKNDVSAPAALERVLSAYGFKQQKELAERLGIHANNVSSWLARNTIPSSVFVECALDTGADVGWLVNGEFANANHGGRENDLKGKPLYDEIMASGGKPVLRRILDAYGFTMQKELGDLLGISSGTISTWVRREFFPGDVVVTCALDTGASLAWLSTGKGSMWENKEAPAVSRPEINKFRLEAGELKPSGHWCPDPSMIPENHGELMYIDGVSSSWLVDKSASKISNGRWLISIDGALDVFDVIRLPGNKVRLSNRTAEFECNIADITPSGAVIFSLEKHI</sequence>
<dbReference type="GO" id="GO:0045892">
    <property type="term" value="P:negative regulation of DNA-templated transcription"/>
    <property type="evidence" value="ECO:0007669"/>
    <property type="project" value="InterPro"/>
</dbReference>
<dbReference type="InterPro" id="IPR010982">
    <property type="entry name" value="Lambda_DNA-bd_dom_sf"/>
</dbReference>
<dbReference type="Pfam" id="PF07022">
    <property type="entry name" value="Phage_CI_repr"/>
    <property type="match status" value="2"/>
</dbReference>
<feature type="domain" description="Bacteriophage CI repressor N-terminal" evidence="1">
    <location>
        <begin position="100"/>
        <end position="162"/>
    </location>
</feature>